<sequence>MTTDDRDTIAPETTETAAAATTNRKQPFPAGFLDSISTGWAERPASLPEQRAEAPYAAARRAAVSAAFPGSRLVVPAGSYKQRSNDTDYPFRAHSAFSHLTGWGADAVPDSVLVFEPTGDGHNVTLYLRERADRTTTEFYADAAIGEFWIGPRPALDAVAADLGIPTAHIDAFQSTAEDRTVEVDDELTRFVSELRLVKDPYEIAQMRLAVEATGRGFDDIVAELPRIIDTPRGERAIEGVFHLRARTDGNGEGYDTIAASGPHACYLHWTRNDGAVVPGDLVLIDAGVEVDSLYTADITRTLPVSGTFSAVQRRIYDAVLEAADAAFAAARPGVKFRAVHEAAMAVIAARTAEWGLLPVTAEEALHADKGGQHRRYMVHGTSHHLGIDVHDCAQARREMYYDGELEPGMVFTIEPGLYFQIDDLTVPEEYRGIGVRIEDDILMTENGPVNLSADIPRTADEIEAWISRARS</sequence>
<evidence type="ECO:0000256" key="1">
    <source>
        <dbReference type="ARBA" id="ARBA00001424"/>
    </source>
</evidence>
<comment type="catalytic activity">
    <reaction evidence="1">
        <text>Release of any N-terminal amino acid, including proline, that is linked to proline, even from a dipeptide or tripeptide.</text>
        <dbReference type="EC" id="3.4.11.9"/>
    </reaction>
</comment>
<dbReference type="AlphaFoldDB" id="A0A177KD45"/>
<feature type="region of interest" description="Disordered" evidence="9">
    <location>
        <begin position="1"/>
        <end position="29"/>
    </location>
</feature>
<evidence type="ECO:0000313" key="12">
    <source>
        <dbReference type="Proteomes" id="UP000076998"/>
    </source>
</evidence>
<dbReference type="PANTHER" id="PTHR43226:SF4">
    <property type="entry name" value="XAA-PRO AMINOPEPTIDASE 3"/>
    <property type="match status" value="1"/>
</dbReference>
<evidence type="ECO:0000256" key="3">
    <source>
        <dbReference type="ARBA" id="ARBA00008766"/>
    </source>
</evidence>
<dbReference type="PROSITE" id="PS00491">
    <property type="entry name" value="PROLINE_PEPTIDASE"/>
    <property type="match status" value="1"/>
</dbReference>
<evidence type="ECO:0000313" key="11">
    <source>
        <dbReference type="EMBL" id="OAH51312.1"/>
    </source>
</evidence>
<evidence type="ECO:0000259" key="10">
    <source>
        <dbReference type="SMART" id="SM01011"/>
    </source>
</evidence>
<comment type="caution">
    <text evidence="11">The sequence shown here is derived from an EMBL/GenBank/DDBJ whole genome shotgun (WGS) entry which is preliminary data.</text>
</comment>
<evidence type="ECO:0000256" key="8">
    <source>
        <dbReference type="RuleBase" id="RU000590"/>
    </source>
</evidence>
<dbReference type="PANTHER" id="PTHR43226">
    <property type="entry name" value="XAA-PRO AMINOPEPTIDASE 3"/>
    <property type="match status" value="1"/>
</dbReference>
<dbReference type="GO" id="GO:0005829">
    <property type="term" value="C:cytosol"/>
    <property type="evidence" value="ECO:0007669"/>
    <property type="project" value="TreeGrafter"/>
</dbReference>
<comment type="cofactor">
    <cofactor evidence="2">
        <name>Mn(2+)</name>
        <dbReference type="ChEBI" id="CHEBI:29035"/>
    </cofactor>
</comment>
<feature type="domain" description="Aminopeptidase P N-terminal" evidence="10">
    <location>
        <begin position="52"/>
        <end position="189"/>
    </location>
</feature>
<accession>A0A177KD45</accession>
<dbReference type="InterPro" id="IPR052433">
    <property type="entry name" value="X-Pro_dipept-like"/>
</dbReference>
<proteinExistence type="inferred from homology"/>
<dbReference type="GO" id="GO:0006508">
    <property type="term" value="P:proteolysis"/>
    <property type="evidence" value="ECO:0007669"/>
    <property type="project" value="TreeGrafter"/>
</dbReference>
<dbReference type="CDD" id="cd01087">
    <property type="entry name" value="Prolidase"/>
    <property type="match status" value="1"/>
</dbReference>
<feature type="compositionally biased region" description="Low complexity" evidence="9">
    <location>
        <begin position="10"/>
        <end position="22"/>
    </location>
</feature>
<evidence type="ECO:0000256" key="6">
    <source>
        <dbReference type="ARBA" id="ARBA00022801"/>
    </source>
</evidence>
<dbReference type="Pfam" id="PF05195">
    <property type="entry name" value="AMP_N"/>
    <property type="match status" value="1"/>
</dbReference>
<keyword evidence="5 8" id="KW-0479">Metal-binding</keyword>
<name>A0A177KD45_9MICO</name>
<dbReference type="SUPFAM" id="SSF53092">
    <property type="entry name" value="Creatinase/prolidase N-terminal domain"/>
    <property type="match status" value="1"/>
</dbReference>
<dbReference type="InterPro" id="IPR036005">
    <property type="entry name" value="Creatinase/aminopeptidase-like"/>
</dbReference>
<evidence type="ECO:0000256" key="4">
    <source>
        <dbReference type="ARBA" id="ARBA00012574"/>
    </source>
</evidence>
<comment type="similarity">
    <text evidence="3 8">Belongs to the peptidase M24B family.</text>
</comment>
<keyword evidence="7" id="KW-0464">Manganese</keyword>
<dbReference type="InterPro" id="IPR001131">
    <property type="entry name" value="Peptidase_M24B_aminopep-P_CS"/>
</dbReference>
<dbReference type="EC" id="3.4.11.9" evidence="4"/>
<dbReference type="SMART" id="SM01011">
    <property type="entry name" value="AMP_N"/>
    <property type="match status" value="1"/>
</dbReference>
<dbReference type="OrthoDB" id="9806388at2"/>
<reference evidence="11 12" key="1">
    <citation type="submission" date="2016-02" db="EMBL/GenBank/DDBJ databases">
        <authorList>
            <person name="Wen L."/>
            <person name="He K."/>
            <person name="Yang H."/>
        </authorList>
    </citation>
    <scope>NUCLEOTIDE SEQUENCE [LARGE SCALE GENOMIC DNA]</scope>
    <source>
        <strain evidence="11 12">CD11_3</strain>
    </source>
</reference>
<dbReference type="SUPFAM" id="SSF55920">
    <property type="entry name" value="Creatinase/aminopeptidase"/>
    <property type="match status" value="1"/>
</dbReference>
<evidence type="ECO:0000256" key="2">
    <source>
        <dbReference type="ARBA" id="ARBA00001936"/>
    </source>
</evidence>
<dbReference type="Proteomes" id="UP000076998">
    <property type="component" value="Unassembled WGS sequence"/>
</dbReference>
<dbReference type="GO" id="GO:0030145">
    <property type="term" value="F:manganese ion binding"/>
    <property type="evidence" value="ECO:0007669"/>
    <property type="project" value="InterPro"/>
</dbReference>
<gene>
    <name evidence="11" type="ORF">AYL44_03335</name>
</gene>
<dbReference type="InterPro" id="IPR007865">
    <property type="entry name" value="Aminopep_P_N"/>
</dbReference>
<dbReference type="RefSeq" id="WP_064001819.1">
    <property type="nucleotide sequence ID" value="NZ_LSTV01000001.1"/>
</dbReference>
<keyword evidence="11" id="KW-0645">Protease</keyword>
<organism evidence="11 12">
    <name type="scientific">Microbacterium oleivorans</name>
    <dbReference type="NCBI Taxonomy" id="273677"/>
    <lineage>
        <taxon>Bacteria</taxon>
        <taxon>Bacillati</taxon>
        <taxon>Actinomycetota</taxon>
        <taxon>Actinomycetes</taxon>
        <taxon>Micrococcales</taxon>
        <taxon>Microbacteriaceae</taxon>
        <taxon>Microbacterium</taxon>
    </lineage>
</organism>
<dbReference type="GO" id="GO:0070006">
    <property type="term" value="F:metalloaminopeptidase activity"/>
    <property type="evidence" value="ECO:0007669"/>
    <property type="project" value="InterPro"/>
</dbReference>
<evidence type="ECO:0000256" key="7">
    <source>
        <dbReference type="ARBA" id="ARBA00023211"/>
    </source>
</evidence>
<dbReference type="EMBL" id="LSTV01000001">
    <property type="protein sequence ID" value="OAH51312.1"/>
    <property type="molecule type" value="Genomic_DNA"/>
</dbReference>
<dbReference type="InterPro" id="IPR000994">
    <property type="entry name" value="Pept_M24"/>
</dbReference>
<dbReference type="Pfam" id="PF00557">
    <property type="entry name" value="Peptidase_M24"/>
    <property type="match status" value="1"/>
</dbReference>
<evidence type="ECO:0000256" key="9">
    <source>
        <dbReference type="SAM" id="MobiDB-lite"/>
    </source>
</evidence>
<keyword evidence="11" id="KW-0031">Aminopeptidase</keyword>
<keyword evidence="6" id="KW-0378">Hydrolase</keyword>
<dbReference type="InterPro" id="IPR029149">
    <property type="entry name" value="Creatin/AminoP/Spt16_N"/>
</dbReference>
<dbReference type="Gene3D" id="3.90.230.10">
    <property type="entry name" value="Creatinase/methionine aminopeptidase superfamily"/>
    <property type="match status" value="1"/>
</dbReference>
<evidence type="ECO:0000256" key="5">
    <source>
        <dbReference type="ARBA" id="ARBA00022723"/>
    </source>
</evidence>
<dbReference type="Gene3D" id="3.40.350.10">
    <property type="entry name" value="Creatinase/prolidase N-terminal domain"/>
    <property type="match status" value="1"/>
</dbReference>
<protein>
    <recommendedName>
        <fullName evidence="4">Xaa-Pro aminopeptidase</fullName>
        <ecNumber evidence="4">3.4.11.9</ecNumber>
    </recommendedName>
</protein>